<organism evidence="2 3">
    <name type="scientific">Theileria orientalis strain Shintoku</name>
    <dbReference type="NCBI Taxonomy" id="869250"/>
    <lineage>
        <taxon>Eukaryota</taxon>
        <taxon>Sar</taxon>
        <taxon>Alveolata</taxon>
        <taxon>Apicomplexa</taxon>
        <taxon>Aconoidasida</taxon>
        <taxon>Piroplasmida</taxon>
        <taxon>Theileriidae</taxon>
        <taxon>Theileria</taxon>
    </lineage>
</organism>
<sequence>MFFKAGYKINDKYITKGALAATLITVFFATLCLTIITASDNDTRVIEILPSILGALVFLGSVYLVNVIKSQVRRIINDYNLNRRISLKKVSVGSALAALDRELHRKQKNSVNTAANTYDRIKLWYSYSKLSLTCMLKNAGVSLIIWDFLKLSLWLITLTYWRRDAIYDKWDYSLVPKILYPLHFFSISAVRTYLL</sequence>
<dbReference type="OrthoDB" id="10622206at2759"/>
<keyword evidence="1" id="KW-1133">Transmembrane helix</keyword>
<evidence type="ECO:0000313" key="3">
    <source>
        <dbReference type="Proteomes" id="UP000003786"/>
    </source>
</evidence>
<dbReference type="eggNOG" id="KOG1420">
    <property type="taxonomic scope" value="Eukaryota"/>
</dbReference>
<gene>
    <name evidence="2" type="ORF">TOT_040000961</name>
</gene>
<dbReference type="KEGG" id="tot:TOT_040000961"/>
<keyword evidence="1" id="KW-0812">Transmembrane</keyword>
<dbReference type="Proteomes" id="UP000003786">
    <property type="component" value="Chromosome 4"/>
</dbReference>
<name>J4CE19_THEOR</name>
<keyword evidence="3" id="KW-1185">Reference proteome</keyword>
<feature type="transmembrane region" description="Helical" evidence="1">
    <location>
        <begin position="139"/>
        <end position="158"/>
    </location>
</feature>
<keyword evidence="1" id="KW-0472">Membrane</keyword>
<dbReference type="GeneID" id="20716981"/>
<reference evidence="2 3" key="1">
    <citation type="journal article" date="2012" name="MBio">
        <title>Comparative genome analysis of three eukaryotic parasites with differing abilities to transform leukocytes reveals key mediators of Theileria-induced leukocyte transformation.</title>
        <authorList>
            <person name="Hayashida K."/>
            <person name="Hara Y."/>
            <person name="Abe T."/>
            <person name="Yamasaki C."/>
            <person name="Toyoda A."/>
            <person name="Kosuge T."/>
            <person name="Suzuki Y."/>
            <person name="Sato Y."/>
            <person name="Kawashima S."/>
            <person name="Katayama T."/>
            <person name="Wakaguri H."/>
            <person name="Inoue N."/>
            <person name="Homma K."/>
            <person name="Tada-Umezaki M."/>
            <person name="Yagi Y."/>
            <person name="Fujii Y."/>
            <person name="Habara T."/>
            <person name="Kanehisa M."/>
            <person name="Watanabe H."/>
            <person name="Ito K."/>
            <person name="Gojobori T."/>
            <person name="Sugawara H."/>
            <person name="Imanishi T."/>
            <person name="Weir W."/>
            <person name="Gardner M."/>
            <person name="Pain A."/>
            <person name="Shiels B."/>
            <person name="Hattori M."/>
            <person name="Nene V."/>
            <person name="Sugimoto C."/>
        </authorList>
    </citation>
    <scope>NUCLEOTIDE SEQUENCE [LARGE SCALE GENOMIC DNA]</scope>
    <source>
        <strain evidence="2 3">Shintoku</strain>
    </source>
</reference>
<dbReference type="RefSeq" id="XP_009692423.1">
    <property type="nucleotide sequence ID" value="XM_009694128.1"/>
</dbReference>
<dbReference type="AlphaFoldDB" id="J4CE19"/>
<proteinExistence type="predicted"/>
<dbReference type="VEuPathDB" id="PiroplasmaDB:TOT_040000961"/>
<accession>J4CE19</accession>
<evidence type="ECO:0000313" key="2">
    <source>
        <dbReference type="EMBL" id="BAM42122.1"/>
    </source>
</evidence>
<evidence type="ECO:0000256" key="1">
    <source>
        <dbReference type="SAM" id="Phobius"/>
    </source>
</evidence>
<dbReference type="EMBL" id="AP011949">
    <property type="protein sequence ID" value="BAM42122.1"/>
    <property type="molecule type" value="Genomic_DNA"/>
</dbReference>
<dbReference type="STRING" id="869250.J4CE19"/>
<protein>
    <submittedName>
        <fullName evidence="2">Uncharacterized protein</fullName>
    </submittedName>
</protein>
<feature type="transmembrane region" description="Helical" evidence="1">
    <location>
        <begin position="48"/>
        <end position="68"/>
    </location>
</feature>